<feature type="region of interest" description="Disordered" evidence="3">
    <location>
        <begin position="312"/>
        <end position="341"/>
    </location>
</feature>
<reference evidence="6 7" key="1">
    <citation type="journal article" date="2012" name="Proc. Natl. Acad. Sci. U.S.A.">
        <title>Antigenic diversity is generated by distinct evolutionary mechanisms in African trypanosome species.</title>
        <authorList>
            <person name="Jackson A.P."/>
            <person name="Berry A."/>
            <person name="Aslett M."/>
            <person name="Allison H.C."/>
            <person name="Burton P."/>
            <person name="Vavrova-Anderson J."/>
            <person name="Brown R."/>
            <person name="Browne H."/>
            <person name="Corton N."/>
            <person name="Hauser H."/>
            <person name="Gamble J."/>
            <person name="Gilderthorp R."/>
            <person name="Marcello L."/>
            <person name="McQuillan J."/>
            <person name="Otto T.D."/>
            <person name="Quail M.A."/>
            <person name="Sanders M.J."/>
            <person name="van Tonder A."/>
            <person name="Ginger M.L."/>
            <person name="Field M.C."/>
            <person name="Barry J.D."/>
            <person name="Hertz-Fowler C."/>
            <person name="Berriman M."/>
        </authorList>
    </citation>
    <scope>NUCLEOTIDE SEQUENCE</scope>
    <source>
        <strain evidence="6 7">Y486</strain>
    </source>
</reference>
<dbReference type="InterPro" id="IPR004087">
    <property type="entry name" value="KH_dom"/>
</dbReference>
<accession>F9WS44</accession>
<dbReference type="PROSITE" id="PS50084">
    <property type="entry name" value="KH_TYPE_1"/>
    <property type="match status" value="1"/>
</dbReference>
<feature type="coiled-coil region" evidence="2">
    <location>
        <begin position="527"/>
        <end position="561"/>
    </location>
</feature>
<evidence type="ECO:0000256" key="3">
    <source>
        <dbReference type="SAM" id="MobiDB-lite"/>
    </source>
</evidence>
<dbReference type="EMBL" id="HE573020">
    <property type="protein sequence ID" value="CCC47779.1"/>
    <property type="molecule type" value="Genomic_DNA"/>
</dbReference>
<dbReference type="Pfam" id="PF00013">
    <property type="entry name" value="KH_1"/>
    <property type="match status" value="1"/>
</dbReference>
<evidence type="ECO:0000313" key="7">
    <source>
        <dbReference type="Proteomes" id="UP000009027"/>
    </source>
</evidence>
<feature type="compositionally biased region" description="Polar residues" evidence="3">
    <location>
        <begin position="325"/>
        <end position="334"/>
    </location>
</feature>
<dbReference type="EMBL" id="CAEX01005415">
    <property type="protein sequence ID" value="CCD20382.1"/>
    <property type="molecule type" value="Genomic_DNA"/>
</dbReference>
<keyword evidence="1" id="KW-0694">RNA-binding</keyword>
<dbReference type="VEuPathDB" id="TriTrypDB:TvY486_0404470"/>
<keyword evidence="2" id="KW-0175">Coiled coil</keyword>
<dbReference type="SUPFAM" id="SSF54791">
    <property type="entry name" value="Eukaryotic type KH-domain (KH-domain type I)"/>
    <property type="match status" value="1"/>
</dbReference>
<name>F9WS44_TRYVY</name>
<protein>
    <recommendedName>
        <fullName evidence="4">K Homology domain-containing protein</fullName>
    </recommendedName>
</protein>
<keyword evidence="7" id="KW-1185">Reference proteome</keyword>
<evidence type="ECO:0000313" key="6">
    <source>
        <dbReference type="EMBL" id="CCD20382.1"/>
    </source>
</evidence>
<evidence type="ECO:0000313" key="5">
    <source>
        <dbReference type="EMBL" id="CCC47779.1"/>
    </source>
</evidence>
<dbReference type="InterPro" id="IPR053020">
    <property type="entry name" value="Smr_domain_protein"/>
</dbReference>
<dbReference type="Proteomes" id="UP000009027">
    <property type="component" value="Unassembled WGS sequence"/>
</dbReference>
<feature type="compositionally biased region" description="Polar residues" evidence="3">
    <location>
        <begin position="477"/>
        <end position="486"/>
    </location>
</feature>
<dbReference type="InterPro" id="IPR036063">
    <property type="entry name" value="Smr_dom_sf"/>
</dbReference>
<dbReference type="SMART" id="SM00322">
    <property type="entry name" value="KH"/>
    <property type="match status" value="1"/>
</dbReference>
<gene>
    <name evidence="6" type="ORF">TvY486_0031780</name>
    <name evidence="5" type="ORF">TVY486_0404470</name>
</gene>
<proteinExistence type="predicted"/>
<dbReference type="VEuPathDB" id="TriTrypDB:TvY486_0031780"/>
<feature type="compositionally biased region" description="Basic and acidic residues" evidence="3">
    <location>
        <begin position="456"/>
        <end position="472"/>
    </location>
</feature>
<dbReference type="Gene3D" id="3.30.1370.110">
    <property type="match status" value="1"/>
</dbReference>
<dbReference type="GO" id="GO:0003723">
    <property type="term" value="F:RNA binding"/>
    <property type="evidence" value="ECO:0007669"/>
    <property type="project" value="UniProtKB-UniRule"/>
</dbReference>
<sequence length="677" mass="75078">MLPQKIEFQVSQEHIKSILGVRGSTLLELQGDTGCRISFVDGSKVRISGDLDENVQSAVMRIRQIIRECDRKQQTQNATEWGARGSEHEKLRTSDRMPSTDLLEGSCHVHQLPALADTQRSVYMEEVRYSSHQMPGSQRGEVMEESFYPQQFRALPDTQHSECREHSHCSLNPQVPENTIRSDYLYGSYNLQYVQALNDTQRSVLLEESHCLPHQAIGSSNIKMDDSYNAPSLQVPVSTARTEPLEDSYFPQQFRTFTDIQRFRRLDDSHCASSLDAQANTIKSERLDESCYPRHLQALIGMQQAKSSLLPHSAGTQKGEHMDESSCSPQQLSDSQKEEALDESCYPRHLPALADTQRSVAPCENSCLSEAGSGSRVVDERLDESCYPRHLPALADTQRSVAPCENSCLSEAGSGSRMVDERLDESCYPRHLPALADTQHCVSLGNSLHSPQEPSASRDAKGEVPVELRSQEEQADETTNSASSFEYSDEEELELCSYSNGSGSGDEDAKLGVEADKQGMKNAFPRMEALEMKSSGSKEDVSRLREEVKEAEVQVKASNNAAAQAIGRSNNEGRGVSDDYLDMTNLLVPEALEMLKERIKRLRDRPVNTVSELQLVTCPSNSVTPGGLKLINSVKAFLTKENIKFNEISSTAVLALVNGTRVALKEGKQSQKCCATM</sequence>
<dbReference type="InterPro" id="IPR004088">
    <property type="entry name" value="KH_dom_type_1"/>
</dbReference>
<evidence type="ECO:0000256" key="2">
    <source>
        <dbReference type="SAM" id="Coils"/>
    </source>
</evidence>
<feature type="compositionally biased region" description="Polar residues" evidence="3">
    <location>
        <begin position="444"/>
        <end position="455"/>
    </location>
</feature>
<dbReference type="PANTHER" id="PTHR47417:SF1">
    <property type="entry name" value="SMR DOMAIN-CONTAINING PROTEIN YPL199C"/>
    <property type="match status" value="1"/>
</dbReference>
<feature type="region of interest" description="Disordered" evidence="3">
    <location>
        <begin position="444"/>
        <end position="490"/>
    </location>
</feature>
<dbReference type="PANTHER" id="PTHR47417">
    <property type="entry name" value="SMR DOMAIN-CONTAINING PROTEIN YPL199C"/>
    <property type="match status" value="1"/>
</dbReference>
<evidence type="ECO:0000256" key="1">
    <source>
        <dbReference type="PROSITE-ProRule" id="PRU00117"/>
    </source>
</evidence>
<dbReference type="AlphaFoldDB" id="F9WS44"/>
<dbReference type="CDD" id="cd00105">
    <property type="entry name" value="KH-I"/>
    <property type="match status" value="1"/>
</dbReference>
<feature type="domain" description="K Homology" evidence="4">
    <location>
        <begin position="2"/>
        <end position="67"/>
    </location>
</feature>
<dbReference type="Gene3D" id="3.30.1370.10">
    <property type="entry name" value="K Homology domain, type 1"/>
    <property type="match status" value="1"/>
</dbReference>
<organism evidence="6 7">
    <name type="scientific">Trypanosoma vivax (strain Y486)</name>
    <dbReference type="NCBI Taxonomy" id="1055687"/>
    <lineage>
        <taxon>Eukaryota</taxon>
        <taxon>Discoba</taxon>
        <taxon>Euglenozoa</taxon>
        <taxon>Kinetoplastea</taxon>
        <taxon>Metakinetoplastina</taxon>
        <taxon>Trypanosomatida</taxon>
        <taxon>Trypanosomatidae</taxon>
        <taxon>Trypanosoma</taxon>
        <taxon>Duttonella</taxon>
    </lineage>
</organism>
<feature type="region of interest" description="Disordered" evidence="3">
    <location>
        <begin position="73"/>
        <end position="93"/>
    </location>
</feature>
<evidence type="ECO:0000259" key="4">
    <source>
        <dbReference type="SMART" id="SM00322"/>
    </source>
</evidence>
<dbReference type="InterPro" id="IPR036612">
    <property type="entry name" value="KH_dom_type_1_sf"/>
</dbReference>